<organism evidence="6 7">
    <name type="scientific">OM182 bacterium MED-G24</name>
    <dbReference type="NCBI Taxonomy" id="1986255"/>
    <lineage>
        <taxon>Bacteria</taxon>
        <taxon>Pseudomonadati</taxon>
        <taxon>Pseudomonadota</taxon>
        <taxon>Gammaproteobacteria</taxon>
        <taxon>OMG group</taxon>
        <taxon>OM182 clade</taxon>
    </lineage>
</organism>
<dbReference type="EC" id="3.5.1.88" evidence="5"/>
<comment type="function">
    <text evidence="5">Removes the formyl group from the N-terminal Met of newly synthesized proteins. Requires at least a dipeptide for an efficient rate of reaction. N-terminal L-methionine is a prerequisite for activity but the enzyme has broad specificity at other positions.</text>
</comment>
<dbReference type="Proteomes" id="UP000219327">
    <property type="component" value="Unassembled WGS sequence"/>
</dbReference>
<name>A0A2A5X1S9_9GAMM</name>
<dbReference type="PRINTS" id="PR01576">
    <property type="entry name" value="PDEFORMYLASE"/>
</dbReference>
<keyword evidence="4 5" id="KW-0648">Protein biosynthesis</keyword>
<feature type="binding site" evidence="5">
    <location>
        <position position="145"/>
    </location>
    <ligand>
        <name>Fe cation</name>
        <dbReference type="ChEBI" id="CHEBI:24875"/>
    </ligand>
</feature>
<keyword evidence="3 5" id="KW-0378">Hydrolase</keyword>
<evidence type="ECO:0000256" key="3">
    <source>
        <dbReference type="ARBA" id="ARBA00022801"/>
    </source>
</evidence>
<evidence type="ECO:0000256" key="4">
    <source>
        <dbReference type="ARBA" id="ARBA00022917"/>
    </source>
</evidence>
<keyword evidence="5" id="KW-0408">Iron</keyword>
<dbReference type="HAMAP" id="MF_00163">
    <property type="entry name" value="Pep_deformylase"/>
    <property type="match status" value="1"/>
</dbReference>
<evidence type="ECO:0000313" key="6">
    <source>
        <dbReference type="EMBL" id="PDH42256.1"/>
    </source>
</evidence>
<dbReference type="EMBL" id="NTKD01000001">
    <property type="protein sequence ID" value="PDH42256.1"/>
    <property type="molecule type" value="Genomic_DNA"/>
</dbReference>
<keyword evidence="2 5" id="KW-0479">Metal-binding</keyword>
<dbReference type="SUPFAM" id="SSF56420">
    <property type="entry name" value="Peptide deformylase"/>
    <property type="match status" value="1"/>
</dbReference>
<dbReference type="InterPro" id="IPR036821">
    <property type="entry name" value="Peptide_deformylase_sf"/>
</dbReference>
<gene>
    <name evidence="5 6" type="primary">def</name>
    <name evidence="6" type="ORF">CNE99_00340</name>
</gene>
<accession>A0A2A5X1S9</accession>
<dbReference type="NCBIfam" id="NF001159">
    <property type="entry name" value="PRK00150.1-3"/>
    <property type="match status" value="1"/>
</dbReference>
<feature type="binding site" evidence="5">
    <location>
        <position position="103"/>
    </location>
    <ligand>
        <name>Fe cation</name>
        <dbReference type="ChEBI" id="CHEBI:24875"/>
    </ligand>
</feature>
<dbReference type="CDD" id="cd00487">
    <property type="entry name" value="Pep_deformylase"/>
    <property type="match status" value="1"/>
</dbReference>
<dbReference type="NCBIfam" id="TIGR00079">
    <property type="entry name" value="pept_deformyl"/>
    <property type="match status" value="1"/>
</dbReference>
<dbReference type="Pfam" id="PF01327">
    <property type="entry name" value="Pep_deformylase"/>
    <property type="match status" value="1"/>
</dbReference>
<evidence type="ECO:0000256" key="2">
    <source>
        <dbReference type="ARBA" id="ARBA00022723"/>
    </source>
</evidence>
<sequence>MAVRDIVRMGHPVLRKNAIAYPREKIGAPAFATLIADMKDTMANAGGIGLAAPQINESVQIAVIEVPASGSRYGDHEALPFAVYINPVVTVLDAETAGYWEGCLSVPGLMGYVERPQHVRIDYIDEYNQAKSLVAQGFTATVFQHELDHLIGRLYVDRLADTTQLAYVEEYAAFIAQDGSTERASDPPDE</sequence>
<dbReference type="GO" id="GO:0042586">
    <property type="term" value="F:peptide deformylase activity"/>
    <property type="evidence" value="ECO:0007669"/>
    <property type="project" value="UniProtKB-UniRule"/>
</dbReference>
<comment type="caution">
    <text evidence="6">The sequence shown here is derived from an EMBL/GenBank/DDBJ whole genome shotgun (WGS) entry which is preliminary data.</text>
</comment>
<proteinExistence type="inferred from homology"/>
<dbReference type="PANTHER" id="PTHR10458">
    <property type="entry name" value="PEPTIDE DEFORMYLASE"/>
    <property type="match status" value="1"/>
</dbReference>
<dbReference type="GO" id="GO:0046872">
    <property type="term" value="F:metal ion binding"/>
    <property type="evidence" value="ECO:0007669"/>
    <property type="project" value="UniProtKB-KW"/>
</dbReference>
<evidence type="ECO:0000256" key="1">
    <source>
        <dbReference type="ARBA" id="ARBA00010759"/>
    </source>
</evidence>
<reference evidence="6 7" key="1">
    <citation type="submission" date="2017-08" db="EMBL/GenBank/DDBJ databases">
        <title>Fine stratification of microbial communities through a metagenomic profile of the photic zone.</title>
        <authorList>
            <person name="Haro-Moreno J.M."/>
            <person name="Lopez-Perez M."/>
            <person name="De La Torre J."/>
            <person name="Picazo A."/>
            <person name="Camacho A."/>
            <person name="Rodriguez-Valera F."/>
        </authorList>
    </citation>
    <scope>NUCLEOTIDE SEQUENCE [LARGE SCALE GENOMIC DNA]</scope>
    <source>
        <strain evidence="6">MED-G24</strain>
    </source>
</reference>
<dbReference type="FunFam" id="3.90.45.10:FF:000003">
    <property type="entry name" value="Peptide deformylase"/>
    <property type="match status" value="1"/>
</dbReference>
<dbReference type="InterPro" id="IPR023635">
    <property type="entry name" value="Peptide_deformylase"/>
</dbReference>
<dbReference type="PANTHER" id="PTHR10458:SF22">
    <property type="entry name" value="PEPTIDE DEFORMYLASE"/>
    <property type="match status" value="1"/>
</dbReference>
<dbReference type="GO" id="GO:0006412">
    <property type="term" value="P:translation"/>
    <property type="evidence" value="ECO:0007669"/>
    <property type="project" value="UniProtKB-UniRule"/>
</dbReference>
<comment type="similarity">
    <text evidence="1 5">Belongs to the polypeptide deformylase family.</text>
</comment>
<dbReference type="Gene3D" id="3.90.45.10">
    <property type="entry name" value="Peptide deformylase"/>
    <property type="match status" value="1"/>
</dbReference>
<dbReference type="PIRSF" id="PIRSF004749">
    <property type="entry name" value="Pep_def"/>
    <property type="match status" value="1"/>
</dbReference>
<evidence type="ECO:0000256" key="5">
    <source>
        <dbReference type="HAMAP-Rule" id="MF_00163"/>
    </source>
</evidence>
<protein>
    <recommendedName>
        <fullName evidence="5">Peptide deformylase</fullName>
        <shortName evidence="5">PDF</shortName>
        <ecNumber evidence="5">3.5.1.88</ecNumber>
    </recommendedName>
    <alternativeName>
        <fullName evidence="5">Polypeptide deformylase</fullName>
    </alternativeName>
</protein>
<feature type="binding site" evidence="5">
    <location>
        <position position="149"/>
    </location>
    <ligand>
        <name>Fe cation</name>
        <dbReference type="ChEBI" id="CHEBI:24875"/>
    </ligand>
</feature>
<comment type="catalytic activity">
    <reaction evidence="5">
        <text>N-terminal N-formyl-L-methionyl-[peptide] + H2O = N-terminal L-methionyl-[peptide] + formate</text>
        <dbReference type="Rhea" id="RHEA:24420"/>
        <dbReference type="Rhea" id="RHEA-COMP:10639"/>
        <dbReference type="Rhea" id="RHEA-COMP:10640"/>
        <dbReference type="ChEBI" id="CHEBI:15377"/>
        <dbReference type="ChEBI" id="CHEBI:15740"/>
        <dbReference type="ChEBI" id="CHEBI:49298"/>
        <dbReference type="ChEBI" id="CHEBI:64731"/>
        <dbReference type="EC" id="3.5.1.88"/>
    </reaction>
</comment>
<evidence type="ECO:0000313" key="7">
    <source>
        <dbReference type="Proteomes" id="UP000219327"/>
    </source>
</evidence>
<feature type="active site" evidence="5">
    <location>
        <position position="146"/>
    </location>
</feature>
<dbReference type="AlphaFoldDB" id="A0A2A5X1S9"/>
<comment type="cofactor">
    <cofactor evidence="5">
        <name>Fe(2+)</name>
        <dbReference type="ChEBI" id="CHEBI:29033"/>
    </cofactor>
    <text evidence="5">Binds 1 Fe(2+) ion.</text>
</comment>